<dbReference type="InterPro" id="IPR039537">
    <property type="entry name" value="Retrotran_Ty1/copia-like"/>
</dbReference>
<dbReference type="STRING" id="1194695.A0A5A7V237"/>
<dbReference type="Pfam" id="PF07727">
    <property type="entry name" value="RVT_2"/>
    <property type="match status" value="1"/>
</dbReference>
<reference evidence="7 8" key="1">
    <citation type="submission" date="2019-08" db="EMBL/GenBank/DDBJ databases">
        <title>Draft genome sequences of two oriental melons (Cucumis melo L. var makuwa).</title>
        <authorList>
            <person name="Kwon S.-Y."/>
        </authorList>
    </citation>
    <scope>NUCLEOTIDE SEQUENCE [LARGE SCALE GENOMIC DNA]</scope>
    <source>
        <strain evidence="8">cv. Chang Bougi</strain>
        <strain evidence="7">cv. SW 3</strain>
        <tissue evidence="5">Leaf</tissue>
    </source>
</reference>
<dbReference type="PANTHER" id="PTHR42648">
    <property type="entry name" value="TRANSPOSASE, PUTATIVE-RELATED"/>
    <property type="match status" value="1"/>
</dbReference>
<dbReference type="InterPro" id="IPR057670">
    <property type="entry name" value="SH3_retrovirus"/>
</dbReference>
<evidence type="ECO:0000313" key="8">
    <source>
        <dbReference type="Proteomes" id="UP000321947"/>
    </source>
</evidence>
<evidence type="ECO:0000313" key="5">
    <source>
        <dbReference type="EMBL" id="KAA0059801.1"/>
    </source>
</evidence>
<dbReference type="EMBL" id="SSTD01013767">
    <property type="protein sequence ID" value="TYK05834.1"/>
    <property type="molecule type" value="Genomic_DNA"/>
</dbReference>
<dbReference type="GO" id="GO:0016787">
    <property type="term" value="F:hydrolase activity"/>
    <property type="evidence" value="ECO:0007669"/>
    <property type="project" value="UniProtKB-KW"/>
</dbReference>
<keyword evidence="2" id="KW-0378">Hydrolase</keyword>
<evidence type="ECO:0000259" key="4">
    <source>
        <dbReference type="Pfam" id="PF25597"/>
    </source>
</evidence>
<proteinExistence type="predicted"/>
<dbReference type="OrthoDB" id="1938465at2759"/>
<evidence type="ECO:0000256" key="2">
    <source>
        <dbReference type="ARBA" id="ARBA00022801"/>
    </source>
</evidence>
<evidence type="ECO:0000259" key="3">
    <source>
        <dbReference type="Pfam" id="PF07727"/>
    </source>
</evidence>
<gene>
    <name evidence="6" type="ORF">E5676_scaffold4863G00050</name>
    <name evidence="5" type="ORF">E6C27_scaffold108G00690</name>
</gene>
<organism evidence="5 7">
    <name type="scientific">Cucumis melo var. makuwa</name>
    <name type="common">Oriental melon</name>
    <dbReference type="NCBI Taxonomy" id="1194695"/>
    <lineage>
        <taxon>Eukaryota</taxon>
        <taxon>Viridiplantae</taxon>
        <taxon>Streptophyta</taxon>
        <taxon>Embryophyta</taxon>
        <taxon>Tracheophyta</taxon>
        <taxon>Spermatophyta</taxon>
        <taxon>Magnoliopsida</taxon>
        <taxon>eudicotyledons</taxon>
        <taxon>Gunneridae</taxon>
        <taxon>Pentapetalae</taxon>
        <taxon>rosids</taxon>
        <taxon>fabids</taxon>
        <taxon>Cucurbitales</taxon>
        <taxon>Cucurbitaceae</taxon>
        <taxon>Benincaseae</taxon>
        <taxon>Cucumis</taxon>
    </lineage>
</organism>
<dbReference type="AlphaFoldDB" id="A0A5A7V237"/>
<name>A0A5A7V237_CUCMM</name>
<dbReference type="Pfam" id="PF25597">
    <property type="entry name" value="SH3_retrovirus"/>
    <property type="match status" value="1"/>
</dbReference>
<keyword evidence="1" id="KW-0479">Metal-binding</keyword>
<comment type="caution">
    <text evidence="5">The sequence shown here is derived from an EMBL/GenBank/DDBJ whole genome shotgun (WGS) entry which is preliminary data.</text>
</comment>
<evidence type="ECO:0000313" key="6">
    <source>
        <dbReference type="EMBL" id="TYK05834.1"/>
    </source>
</evidence>
<dbReference type="GO" id="GO:0046872">
    <property type="term" value="F:metal ion binding"/>
    <property type="evidence" value="ECO:0007669"/>
    <property type="project" value="UniProtKB-KW"/>
</dbReference>
<dbReference type="SUPFAM" id="SSF53098">
    <property type="entry name" value="Ribonuclease H-like"/>
    <property type="match status" value="1"/>
</dbReference>
<accession>A0A5A7V237</accession>
<dbReference type="Proteomes" id="UP000321393">
    <property type="component" value="Unassembled WGS sequence"/>
</dbReference>
<dbReference type="InterPro" id="IPR013103">
    <property type="entry name" value="RVT_2"/>
</dbReference>
<dbReference type="InterPro" id="IPR012337">
    <property type="entry name" value="RNaseH-like_sf"/>
</dbReference>
<protein>
    <submittedName>
        <fullName evidence="5">Retrovirus-related Pol polyprotein from transposon TNT 1-94</fullName>
    </submittedName>
</protein>
<dbReference type="Proteomes" id="UP000321947">
    <property type="component" value="Unassembled WGS sequence"/>
</dbReference>
<dbReference type="PANTHER" id="PTHR42648:SF26">
    <property type="entry name" value="INTEGRASE CATALYTIC DOMAIN-CONTAINING PROTEIN"/>
    <property type="match status" value="1"/>
</dbReference>
<evidence type="ECO:0000256" key="1">
    <source>
        <dbReference type="ARBA" id="ARBA00022723"/>
    </source>
</evidence>
<dbReference type="EMBL" id="SSTE01005892">
    <property type="protein sequence ID" value="KAA0059801.1"/>
    <property type="molecule type" value="Genomic_DNA"/>
</dbReference>
<feature type="domain" description="Reverse transcriptase Ty1/copia-type" evidence="3">
    <location>
        <begin position="216"/>
        <end position="255"/>
    </location>
</feature>
<feature type="domain" description="Retroviral polymerase SH3-like" evidence="4">
    <location>
        <begin position="61"/>
        <end position="120"/>
    </location>
</feature>
<evidence type="ECO:0000313" key="7">
    <source>
        <dbReference type="Proteomes" id="UP000321393"/>
    </source>
</evidence>
<sequence length="348" mass="39121">MDMGLTPLSQATLPLSFWDEAFSTSVYLINRLPTPVLNQLSPLEKLFGRQPDYPSLRVFGCQCYPLIRPYQSHKLSYRSKPYPFLGYSSSYKGYKCLSQDGRLYISRHVIFDENSFPYASFSSHSIPLSTNNVFNPPVQSIRHTATLNHNAVRHETETFNDNTDNAAIMYPLETGILAETKKESTSEGCDAILLQTEENVNNAIQASNLNTHPMVTRQKWNSDGSIARYKARIVAKGFHQTPNIDYNETFSPVVKPVTIQEDVYMEQPYGFETKASHPLVCHLRKAIYGLKQAARACEFSLKDLGALSYFLGVEVSYPTNGGITLSQPPVLWCDNLSAVHLSANPILY</sequence>